<accession>A0A368U4G7</accession>
<gene>
    <name evidence="6" type="ORF">DU505_02335</name>
</gene>
<dbReference type="Gene3D" id="1.10.530.10">
    <property type="match status" value="1"/>
</dbReference>
<evidence type="ECO:0000256" key="2">
    <source>
        <dbReference type="ARBA" id="ARBA00022729"/>
    </source>
</evidence>
<feature type="domain" description="Transglycosylase SLT" evidence="4">
    <location>
        <begin position="481"/>
        <end position="589"/>
    </location>
</feature>
<evidence type="ECO:0000259" key="4">
    <source>
        <dbReference type="Pfam" id="PF01464"/>
    </source>
</evidence>
<organism evidence="6 7">
    <name type="scientific">Billgrantia montanilacus</name>
    <dbReference type="NCBI Taxonomy" id="2282305"/>
    <lineage>
        <taxon>Bacteria</taxon>
        <taxon>Pseudomonadati</taxon>
        <taxon>Pseudomonadota</taxon>
        <taxon>Gammaproteobacteria</taxon>
        <taxon>Oceanospirillales</taxon>
        <taxon>Halomonadaceae</taxon>
        <taxon>Billgrantia</taxon>
    </lineage>
</organism>
<keyword evidence="7" id="KW-1185">Reference proteome</keyword>
<reference evidence="6 7" key="1">
    <citation type="submission" date="2018-07" db="EMBL/GenBank/DDBJ databases">
        <title>Halomonas montanilacus sp. nov., isolated from Lake Pengyan on Tibetan Plateau.</title>
        <authorList>
            <person name="Lu H."/>
            <person name="Xing P."/>
            <person name="Wu Q."/>
        </authorList>
    </citation>
    <scope>NUCLEOTIDE SEQUENCE [LARGE SCALE GENOMIC DNA]</scope>
    <source>
        <strain evidence="6 7">PYC7W</strain>
    </source>
</reference>
<sequence>MRHRHLLNSAAAWLAAAAISLPLTAHAQPSDSALREALEAARNQQWSRIDSSAIDGHVLSGYVEYHRLRHQLPQAEPGQVLAYIERHKDAPLAEWMRGQAISRYGSAGRYGAVLAVADGEPAGAERQCHYYTALLGSDPQAAAEGGRKLWHVGSSQPSACDTLFRHLRGKGEISELDVWERMMLAWQQGESGLASYLGRQLGSRWQEALDAKARLQGDYSAITRIPNCIGPECRGSGALFAAAMHGFIRADTEAAMEAWRKVAPHLTFDGEHRHAIEEDLVFYSLVRDIDNNRGWVDDILPRVGTARVLELRVRHALASRDWSGALRWIEAMPQETREDSRWQYWKARAHEQLGDSERAQVAYARAADGRNFFAFSAADRIGRPYALNLERNSFDEAFREEVARWPAVQRTEALLRIGEDGLANSEWLNAVAIGTPREARALADYAERRGWHARLVQTTITGQMWDALDWRFPEAYREHFLRWGNNTGVDPYLLMGIARRESAYNPTALSPAGARGLMQIMPGTATQLSRQLGISDPGPYGVLDPELNIRMGSTYIRDMTNRYRGNRLAAAAAYNAGPGRVDRWLRDSPEEFDLFVESIPFRETRDYVQAVLAYRVIFESLANGGSTEGVSMLSSAETTVRYDGSLLARN</sequence>
<dbReference type="InterPro" id="IPR008258">
    <property type="entry name" value="Transglycosylase_SLT_dom_1"/>
</dbReference>
<feature type="domain" description="Lytic transglycosylase superhelical linker" evidence="5">
    <location>
        <begin position="402"/>
        <end position="468"/>
    </location>
</feature>
<proteinExistence type="inferred from homology"/>
<dbReference type="PANTHER" id="PTHR37423">
    <property type="entry name" value="SOLUBLE LYTIC MUREIN TRANSGLYCOSYLASE-RELATED"/>
    <property type="match status" value="1"/>
</dbReference>
<dbReference type="GO" id="GO:0016020">
    <property type="term" value="C:membrane"/>
    <property type="evidence" value="ECO:0007669"/>
    <property type="project" value="InterPro"/>
</dbReference>
<dbReference type="InterPro" id="IPR037061">
    <property type="entry name" value="Lytic_TGlycoase_superhlx_L_sf"/>
</dbReference>
<dbReference type="GO" id="GO:0004553">
    <property type="term" value="F:hydrolase activity, hydrolyzing O-glycosyl compounds"/>
    <property type="evidence" value="ECO:0007669"/>
    <property type="project" value="InterPro"/>
</dbReference>
<dbReference type="GO" id="GO:0042597">
    <property type="term" value="C:periplasmic space"/>
    <property type="evidence" value="ECO:0007669"/>
    <property type="project" value="InterPro"/>
</dbReference>
<dbReference type="InterPro" id="IPR000189">
    <property type="entry name" value="Transglyc_AS"/>
</dbReference>
<dbReference type="EMBL" id="QPII01000001">
    <property type="protein sequence ID" value="RCV91925.1"/>
    <property type="molecule type" value="Genomic_DNA"/>
</dbReference>
<dbReference type="InterPro" id="IPR012289">
    <property type="entry name" value="Lytic_TGlycosylase_superhlx_L"/>
</dbReference>
<dbReference type="Pfam" id="PF01464">
    <property type="entry name" value="SLT"/>
    <property type="match status" value="1"/>
</dbReference>
<dbReference type="RefSeq" id="WP_114477372.1">
    <property type="nucleotide sequence ID" value="NZ_QPII01000001.1"/>
</dbReference>
<comment type="caution">
    <text evidence="6">The sequence shown here is derived from an EMBL/GenBank/DDBJ whole genome shotgun (WGS) entry which is preliminary data.</text>
</comment>
<dbReference type="Gene3D" id="1.25.20.10">
    <property type="entry name" value="Bacterial muramidases"/>
    <property type="match status" value="1"/>
</dbReference>
<dbReference type="Proteomes" id="UP000252405">
    <property type="component" value="Unassembled WGS sequence"/>
</dbReference>
<evidence type="ECO:0000313" key="6">
    <source>
        <dbReference type="EMBL" id="RCV91925.1"/>
    </source>
</evidence>
<dbReference type="AlphaFoldDB" id="A0A368U4G7"/>
<dbReference type="CDD" id="cd13401">
    <property type="entry name" value="Slt70-like"/>
    <property type="match status" value="1"/>
</dbReference>
<dbReference type="InterPro" id="IPR008939">
    <property type="entry name" value="Lytic_TGlycosylase_superhlx_U"/>
</dbReference>
<dbReference type="PROSITE" id="PS00922">
    <property type="entry name" value="TRANSGLYCOSYLASE"/>
    <property type="match status" value="1"/>
</dbReference>
<dbReference type="InterPro" id="IPR023346">
    <property type="entry name" value="Lysozyme-like_dom_sf"/>
</dbReference>
<dbReference type="OrthoDB" id="92254at2"/>
<dbReference type="Gene3D" id="1.10.1240.20">
    <property type="entry name" value="Lytic transglycosylase, superhelical linker domain"/>
    <property type="match status" value="1"/>
</dbReference>
<evidence type="ECO:0000313" key="7">
    <source>
        <dbReference type="Proteomes" id="UP000252405"/>
    </source>
</evidence>
<evidence type="ECO:0000256" key="3">
    <source>
        <dbReference type="SAM" id="SignalP"/>
    </source>
</evidence>
<dbReference type="PANTHER" id="PTHR37423:SF5">
    <property type="entry name" value="SOLUBLE LYTIC MUREIN TRANSGLYCOSYLASE"/>
    <property type="match status" value="1"/>
</dbReference>
<feature type="chain" id="PRO_5016950734" evidence="3">
    <location>
        <begin position="28"/>
        <end position="650"/>
    </location>
</feature>
<evidence type="ECO:0000259" key="5">
    <source>
        <dbReference type="Pfam" id="PF14718"/>
    </source>
</evidence>
<dbReference type="SUPFAM" id="SSF53955">
    <property type="entry name" value="Lysozyme-like"/>
    <property type="match status" value="1"/>
</dbReference>
<protein>
    <submittedName>
        <fullName evidence="6">Lytic murein transglycosylase</fullName>
    </submittedName>
</protein>
<dbReference type="Pfam" id="PF14718">
    <property type="entry name" value="SLT_L"/>
    <property type="match status" value="1"/>
</dbReference>
<dbReference type="SUPFAM" id="SSF48435">
    <property type="entry name" value="Bacterial muramidases"/>
    <property type="match status" value="1"/>
</dbReference>
<keyword evidence="2 3" id="KW-0732">Signal</keyword>
<name>A0A368U4G7_9GAMM</name>
<comment type="similarity">
    <text evidence="1">Belongs to the transglycosylase Slt family.</text>
</comment>
<feature type="signal peptide" evidence="3">
    <location>
        <begin position="1"/>
        <end position="27"/>
    </location>
</feature>
<dbReference type="GO" id="GO:0008933">
    <property type="term" value="F:peptidoglycan lytic transglycosylase activity"/>
    <property type="evidence" value="ECO:0007669"/>
    <property type="project" value="InterPro"/>
</dbReference>
<evidence type="ECO:0000256" key="1">
    <source>
        <dbReference type="ARBA" id="ARBA00007734"/>
    </source>
</evidence>
<dbReference type="GO" id="GO:0000270">
    <property type="term" value="P:peptidoglycan metabolic process"/>
    <property type="evidence" value="ECO:0007669"/>
    <property type="project" value="InterPro"/>
</dbReference>